<dbReference type="AlphaFoldDB" id="A0AAE9LR73"/>
<dbReference type="EMBL" id="CP098732">
    <property type="protein sequence ID" value="USE83020.1"/>
    <property type="molecule type" value="Genomic_DNA"/>
</dbReference>
<evidence type="ECO:0000313" key="2">
    <source>
        <dbReference type="Proteomes" id="UP001056716"/>
    </source>
</evidence>
<evidence type="ECO:0000313" key="1">
    <source>
        <dbReference type="EMBL" id="USE83020.1"/>
    </source>
</evidence>
<sequence>MNVLEKAHLAKELQGLIHSLDQRSLSFYEIAKSKCRLKEIFLRCDEPIFKKQILNFKSYMHPEHAADEFAQHSLYRQTFRGVFKHDLALEQALEQYPEMGWAILHRANLGFQIWYIPAPHRTALISDWDGLEQNYAWMLEQQEIYAALKTDAELNQLSVETAKNFKTSKKGSVSFASSRKDDSIIAPHTANRPFSFEPLALQQNSASSTAPIQPLESDSPSIAIHTLELSSKDDDAAPSLFSTKAATVTPLPKAATTPLNSNHLLPQVVELGQWKCRLSALEFPQAQELALCSLTVENVPEIMPLLEIIISVSQLQQYVNQPVYLAEQINAQGCFVKYIVILGAEDQLHAIRLGNIISQHYAYELVALKLLPNEQSLKQCKNAEQFFELYSEQAELVWNTETYQPFIPAKCIQKHKLIAFEETSANYTTAIILLKERQKIRVIHGQARLQLSREEMAYPYILLDRNQGVSWQLIQRIIQTLPQPISASKLHDAIQIHIGS</sequence>
<gene>
    <name evidence="1" type="ORF">M5E07_14785</name>
</gene>
<dbReference type="KEGG" id="atz:M5E07_14785"/>
<protein>
    <submittedName>
        <fullName evidence="1">Uncharacterized protein</fullName>
    </submittedName>
</protein>
<organism evidence="1 2">
    <name type="scientific">Acinetobacter tibetensis</name>
    <dbReference type="NCBI Taxonomy" id="2943497"/>
    <lineage>
        <taxon>Bacteria</taxon>
        <taxon>Pseudomonadati</taxon>
        <taxon>Pseudomonadota</taxon>
        <taxon>Gammaproteobacteria</taxon>
        <taxon>Moraxellales</taxon>
        <taxon>Moraxellaceae</taxon>
        <taxon>Acinetobacter</taxon>
    </lineage>
</organism>
<keyword evidence="2" id="KW-1185">Reference proteome</keyword>
<reference evidence="1" key="1">
    <citation type="submission" date="2022-06" db="EMBL/GenBank/DDBJ databases">
        <title>Isolation, identification and characterization of iprodione-degrading strains in Lhasa, Tibet.</title>
        <authorList>
            <person name="Pan H."/>
        </authorList>
    </citation>
    <scope>NUCLEOTIDE SEQUENCE</scope>
    <source>
        <strain evidence="1">Y-23</strain>
    </source>
</reference>
<name>A0AAE9LR73_9GAMM</name>
<proteinExistence type="predicted"/>
<accession>A0AAE9LR73</accession>
<dbReference type="Proteomes" id="UP001056716">
    <property type="component" value="Chromosome"/>
</dbReference>
<dbReference type="RefSeq" id="WP_252220400.1">
    <property type="nucleotide sequence ID" value="NZ_CP098732.1"/>
</dbReference>